<keyword evidence="2" id="KW-1185">Reference proteome</keyword>
<dbReference type="EMBL" id="JBBXMP010000001">
    <property type="protein sequence ID" value="KAL0072269.1"/>
    <property type="molecule type" value="Genomic_DNA"/>
</dbReference>
<dbReference type="Proteomes" id="UP001437256">
    <property type="component" value="Unassembled WGS sequence"/>
</dbReference>
<gene>
    <name evidence="1" type="ORF">AAF712_000031</name>
</gene>
<proteinExistence type="predicted"/>
<accession>A0ABR3AFR8</accession>
<name>A0ABR3AFR8_9AGAR</name>
<organism evidence="1 2">
    <name type="scientific">Marasmius tenuissimus</name>
    <dbReference type="NCBI Taxonomy" id="585030"/>
    <lineage>
        <taxon>Eukaryota</taxon>
        <taxon>Fungi</taxon>
        <taxon>Dikarya</taxon>
        <taxon>Basidiomycota</taxon>
        <taxon>Agaricomycotina</taxon>
        <taxon>Agaricomycetes</taxon>
        <taxon>Agaricomycetidae</taxon>
        <taxon>Agaricales</taxon>
        <taxon>Marasmiineae</taxon>
        <taxon>Marasmiaceae</taxon>
        <taxon>Marasmius</taxon>
    </lineage>
</organism>
<sequence>MALDPSQIALEIQKCWKRLWIWIQFLFETYVVTSSPPLPSHLIIDSETYDYVHLCMVKILFALTRFRELAELLTRSLSAFSVLGRLFLLAAQNSPFTRSSNERQQLTLIYCEKAFGNMQILTDLSSKWSEELTRTFSHCANPAIATNIIDRIVCLVQTPKLNFCCDSIKQTLDIILKCTDGAPRFNLSLIQ</sequence>
<comment type="caution">
    <text evidence="1">The sequence shown here is derived from an EMBL/GenBank/DDBJ whole genome shotgun (WGS) entry which is preliminary data.</text>
</comment>
<reference evidence="1 2" key="1">
    <citation type="submission" date="2024-05" db="EMBL/GenBank/DDBJ databases">
        <title>A draft genome resource for the thread blight pathogen Marasmius tenuissimus strain MS-2.</title>
        <authorList>
            <person name="Yulfo-Soto G.E."/>
            <person name="Baruah I.K."/>
            <person name="Amoako-Attah I."/>
            <person name="Bukari Y."/>
            <person name="Meinhardt L.W."/>
            <person name="Bailey B.A."/>
            <person name="Cohen S.P."/>
        </authorList>
    </citation>
    <scope>NUCLEOTIDE SEQUENCE [LARGE SCALE GENOMIC DNA]</scope>
    <source>
        <strain evidence="1 2">MS-2</strain>
    </source>
</reference>
<evidence type="ECO:0000313" key="2">
    <source>
        <dbReference type="Proteomes" id="UP001437256"/>
    </source>
</evidence>
<protein>
    <submittedName>
        <fullName evidence="1">Uncharacterized protein</fullName>
    </submittedName>
</protein>
<evidence type="ECO:0000313" key="1">
    <source>
        <dbReference type="EMBL" id="KAL0072269.1"/>
    </source>
</evidence>